<reference evidence="2 3" key="1">
    <citation type="journal article" date="2011" name="J. Bacteriol.">
        <title>Genome sequence of Methyloversatilis universalis FAM5T, a methylotrophic representative of the order Rhodocyclales.</title>
        <authorList>
            <person name="Kittichotirat W."/>
            <person name="Good N.M."/>
            <person name="Hall R."/>
            <person name="Bringel F."/>
            <person name="Lajus A."/>
            <person name="Medigue C."/>
            <person name="Smalley N.E."/>
            <person name="Beck D."/>
            <person name="Bumgarner R."/>
            <person name="Vuilleumier S."/>
            <person name="Kalyuzhnaya M.G."/>
        </authorList>
    </citation>
    <scope>NUCLEOTIDE SEQUENCE [LARGE SCALE GENOMIC DNA]</scope>
    <source>
        <strain evidence="3">ATCC BAA-1314 / JCM 13912 / FAM5</strain>
    </source>
</reference>
<comment type="caution">
    <text evidence="2">The sequence shown here is derived from an EMBL/GenBank/DDBJ whole genome shotgun (WGS) entry which is preliminary data.</text>
</comment>
<keyword evidence="3" id="KW-1185">Reference proteome</keyword>
<gene>
    <name evidence="2" type="ORF">METUNv1_01327</name>
</gene>
<sequence>MGAAPSHRFRCPLNRWRQVQALSRRGVAPTKPPVTGEPRLWERRPRRDYCWGNSALPTISPPHASLRQPDRVPMRIVSNPVHQPRPDRIRDDVAGTIDQALLVAQRVIVKSGLPDTPTAAMRAHGLQLLHLRLQRQRTGQRQQAMKMIRHQHIRQKLEFSALDSSRKRPDNTARRDQVTEYRGSPDRRGGDHVGDAGLRIAALAQTVGRGKIIHA</sequence>
<name>F5RAG6_METUF</name>
<evidence type="ECO:0000313" key="3">
    <source>
        <dbReference type="Proteomes" id="UP000005019"/>
    </source>
</evidence>
<protein>
    <submittedName>
        <fullName evidence="2">Uncharacterized protein</fullName>
    </submittedName>
</protein>
<feature type="compositionally biased region" description="Basic and acidic residues" evidence="1">
    <location>
        <begin position="164"/>
        <end position="193"/>
    </location>
</feature>
<evidence type="ECO:0000256" key="1">
    <source>
        <dbReference type="SAM" id="MobiDB-lite"/>
    </source>
</evidence>
<dbReference type="EMBL" id="AFHG01000036">
    <property type="protein sequence ID" value="EGK72562.1"/>
    <property type="molecule type" value="Genomic_DNA"/>
</dbReference>
<organism evidence="2 3">
    <name type="scientific">Methyloversatilis universalis (strain ATCC BAA-1314 / DSM 25237 / JCM 13912 / CCUG 52030 / FAM5)</name>
    <dbReference type="NCBI Taxonomy" id="1000565"/>
    <lineage>
        <taxon>Bacteria</taxon>
        <taxon>Pseudomonadati</taxon>
        <taxon>Pseudomonadota</taxon>
        <taxon>Betaproteobacteria</taxon>
        <taxon>Nitrosomonadales</taxon>
        <taxon>Sterolibacteriaceae</taxon>
        <taxon>Methyloversatilis</taxon>
    </lineage>
</organism>
<dbReference type="Proteomes" id="UP000005019">
    <property type="component" value="Unassembled WGS sequence"/>
</dbReference>
<evidence type="ECO:0000313" key="2">
    <source>
        <dbReference type="EMBL" id="EGK72562.1"/>
    </source>
</evidence>
<dbReference type="AlphaFoldDB" id="F5RAG6"/>
<accession>F5RAG6</accession>
<feature type="region of interest" description="Disordered" evidence="1">
    <location>
        <begin position="162"/>
        <end position="193"/>
    </location>
</feature>
<dbReference type="STRING" id="1000565.METUNv1_01327"/>
<proteinExistence type="predicted"/>